<evidence type="ECO:0000313" key="1">
    <source>
        <dbReference type="EMBL" id="MBB5374048.1"/>
    </source>
</evidence>
<sequence length="328" mass="37525">MRASCCICYTTDSGYLLPTLVSAIQARRYSSREKADVAIYCLNAPVGVETVFAKVSAAEGINFNAIRSEDIDGANAMLARLFLAHLLPKDYRHFLYIDGDTQITDSLDPLLDYPVPPRRFLAASDPMTFAAPGSDRHGREIAAYFSALGISRQQQTLYFNTGVLRVNRDGWDEIGMNAWRLFNTHQEHLRFPDQDALNLAGMALRIPMSLCWNFPIFMHNAGVRKRIAPRIKHFMGAPKPWHGNFPPWDASTHQPYLDVIMKYPELSFYLPRMSTARKLRYVAQQHYKRGLETLTWAWDERRNRILDYEKDLSNSTNWPHLVATALPV</sequence>
<protein>
    <submittedName>
        <fullName evidence="1">Lipopolysaccharide biosynthesis glycosyltransferase</fullName>
    </submittedName>
</protein>
<comment type="caution">
    <text evidence="1">The sequence shown here is derived from an EMBL/GenBank/DDBJ whole genome shotgun (WGS) entry which is preliminary data.</text>
</comment>
<organism evidence="1 2">
    <name type="scientific">Acidocella aromatica</name>
    <dbReference type="NCBI Taxonomy" id="1303579"/>
    <lineage>
        <taxon>Bacteria</taxon>
        <taxon>Pseudomonadati</taxon>
        <taxon>Pseudomonadota</taxon>
        <taxon>Alphaproteobacteria</taxon>
        <taxon>Acetobacterales</taxon>
        <taxon>Acidocellaceae</taxon>
        <taxon>Acidocella</taxon>
    </lineage>
</organism>
<dbReference type="RefSeq" id="WP_183267058.1">
    <property type="nucleotide sequence ID" value="NZ_JACHFJ010000011.1"/>
</dbReference>
<evidence type="ECO:0000313" key="2">
    <source>
        <dbReference type="Proteomes" id="UP000553706"/>
    </source>
</evidence>
<dbReference type="Proteomes" id="UP000553706">
    <property type="component" value="Unassembled WGS sequence"/>
</dbReference>
<keyword evidence="2" id="KW-1185">Reference proteome</keyword>
<reference evidence="1 2" key="1">
    <citation type="submission" date="2020-08" db="EMBL/GenBank/DDBJ databases">
        <title>Genomic Encyclopedia of Type Strains, Phase IV (KMG-IV): sequencing the most valuable type-strain genomes for metagenomic binning, comparative biology and taxonomic classification.</title>
        <authorList>
            <person name="Goeker M."/>
        </authorList>
    </citation>
    <scope>NUCLEOTIDE SEQUENCE [LARGE SCALE GENOMIC DNA]</scope>
    <source>
        <strain evidence="1 2">DSM 27026</strain>
    </source>
</reference>
<dbReference type="InterPro" id="IPR029044">
    <property type="entry name" value="Nucleotide-diphossugar_trans"/>
</dbReference>
<dbReference type="Pfam" id="PF01501">
    <property type="entry name" value="Glyco_transf_8"/>
    <property type="match status" value="1"/>
</dbReference>
<proteinExistence type="predicted"/>
<dbReference type="SUPFAM" id="SSF53448">
    <property type="entry name" value="Nucleotide-diphospho-sugar transferases"/>
    <property type="match status" value="1"/>
</dbReference>
<dbReference type="InterPro" id="IPR002495">
    <property type="entry name" value="Glyco_trans_8"/>
</dbReference>
<dbReference type="AlphaFoldDB" id="A0A840VDW3"/>
<name>A0A840VDW3_9PROT</name>
<dbReference type="Gene3D" id="3.90.550.10">
    <property type="entry name" value="Spore Coat Polysaccharide Biosynthesis Protein SpsA, Chain A"/>
    <property type="match status" value="1"/>
</dbReference>
<gene>
    <name evidence="1" type="ORF">HNP71_002315</name>
</gene>
<accession>A0A840VDW3</accession>
<keyword evidence="1" id="KW-0808">Transferase</keyword>
<dbReference type="EMBL" id="JACHFJ010000011">
    <property type="protein sequence ID" value="MBB5374048.1"/>
    <property type="molecule type" value="Genomic_DNA"/>
</dbReference>
<dbReference type="GO" id="GO:0016757">
    <property type="term" value="F:glycosyltransferase activity"/>
    <property type="evidence" value="ECO:0007669"/>
    <property type="project" value="InterPro"/>
</dbReference>